<evidence type="ECO:0000313" key="2">
    <source>
        <dbReference type="EMBL" id="CAB4553764.1"/>
    </source>
</evidence>
<dbReference type="InterPro" id="IPR046612">
    <property type="entry name" value="DUF6671"/>
</dbReference>
<organism evidence="2">
    <name type="scientific">freshwater metagenome</name>
    <dbReference type="NCBI Taxonomy" id="449393"/>
    <lineage>
        <taxon>unclassified sequences</taxon>
        <taxon>metagenomes</taxon>
        <taxon>ecological metagenomes</taxon>
    </lineage>
</organism>
<dbReference type="Pfam" id="PF20376">
    <property type="entry name" value="DUF6671"/>
    <property type="match status" value="1"/>
</dbReference>
<proteinExistence type="predicted"/>
<dbReference type="AlphaFoldDB" id="A0A6J6CRG5"/>
<gene>
    <name evidence="2" type="ORF">UFOPK1572_00353</name>
</gene>
<accession>A0A6J6CRG5</accession>
<dbReference type="EMBL" id="CAEZTC010000029">
    <property type="protein sequence ID" value="CAB4553764.1"/>
    <property type="molecule type" value="Genomic_DNA"/>
</dbReference>
<feature type="domain" description="DUF6671" evidence="1">
    <location>
        <begin position="50"/>
        <end position="262"/>
    </location>
</feature>
<protein>
    <submittedName>
        <fullName evidence="2">Unannotated protein</fullName>
    </submittedName>
</protein>
<reference evidence="2" key="1">
    <citation type="submission" date="2020-05" db="EMBL/GenBank/DDBJ databases">
        <authorList>
            <person name="Chiriac C."/>
            <person name="Salcher M."/>
            <person name="Ghai R."/>
            <person name="Kavagutti S V."/>
        </authorList>
    </citation>
    <scope>NUCLEOTIDE SEQUENCE</scope>
</reference>
<evidence type="ECO:0000259" key="1">
    <source>
        <dbReference type="Pfam" id="PF20376"/>
    </source>
</evidence>
<name>A0A6J6CRG5_9ZZZZ</name>
<sequence>MHGKLELISPSMSTLGLDVFPSPIDTDVFGTFTGDVARRASPFETALAKARDGMRAASTTLGLASEGSIGVQGFLPIVADVETVIFVDDDEGFVLAETAVSHHIVTHSWTLSQGLPLEADLERAGFPNHGLIVRSDRKPVDITKGIHDHKELNRVIEHCWEMGATQVTVESDLRAHHCPSRRPTIAEAARKLANRLLNSCPSCDCPGWGLVDIVRGRECAQCALPTQAKLADVFGCSRCSARETGALNTEPADPSTCERCNP</sequence>